<evidence type="ECO:0000256" key="1">
    <source>
        <dbReference type="SAM" id="MobiDB-lite"/>
    </source>
</evidence>
<dbReference type="EMBL" id="HBNS01015624">
    <property type="protein sequence ID" value="CAE4602663.1"/>
    <property type="molecule type" value="Transcribed_RNA"/>
</dbReference>
<feature type="compositionally biased region" description="Basic residues" evidence="1">
    <location>
        <begin position="237"/>
        <end position="247"/>
    </location>
</feature>
<sequence length="543" mass="60935">MGHCIKDPLLRRTFSSLSSLDEDNEKEHENDDADKESIIFSNNDAKKNGKVLLPFLLNNHAFTLKEESATLSASQSCSSSPVQYLGTKPAPSLPPAAVSRKRRHDASVPSSPSLDQLSQTDTTSNTHRRKQQRQLWVDTTTSNNEIFKNNTRSSSDDGDYNEAMGMKVEAVKSEDASTERYGDQIHRQSGTTSSSNHDADNESTNCSKHHSYDRKQLCDTDDDKEQDTTEEDDKWLKNHLSRLKKNKPPPQSTAFTYDLTNSCNDDDNSSSDEDESFYGRHKKTPQKRRQQPKLFEFDSSGVEPLPELDDTEKAKFLAEDIDNELDRNLQRILWHIGCRYNLMPYQFSGVRGVAGVPKDFPQLVNSGSKKTGSGDDDLMIFSSDSGDSGANLSDHSSPDWKRILRKAKFMSSRGILLADSMGLGKTVQGIVGALLRNAISEAKGRPKLPTVLVSPNHAVSIQWAETLIKAGVSAGRIFQFMPKRSRHQYRGSVYILMTRYHLQTETKYILNLAKPRSRAPYSPLFPHAPNPLLIKLLNQYQYG</sequence>
<organism evidence="2">
    <name type="scientific">Ditylum brightwellii</name>
    <dbReference type="NCBI Taxonomy" id="49249"/>
    <lineage>
        <taxon>Eukaryota</taxon>
        <taxon>Sar</taxon>
        <taxon>Stramenopiles</taxon>
        <taxon>Ochrophyta</taxon>
        <taxon>Bacillariophyta</taxon>
        <taxon>Mediophyceae</taxon>
        <taxon>Lithodesmiophycidae</taxon>
        <taxon>Lithodesmiales</taxon>
        <taxon>Lithodesmiaceae</taxon>
        <taxon>Ditylum</taxon>
    </lineage>
</organism>
<dbReference type="InterPro" id="IPR038718">
    <property type="entry name" value="SNF2-like_sf"/>
</dbReference>
<name>A0A6V2EAL3_9STRA</name>
<feature type="compositionally biased region" description="Acidic residues" evidence="1">
    <location>
        <begin position="219"/>
        <end position="233"/>
    </location>
</feature>
<feature type="compositionally biased region" description="Polar residues" evidence="1">
    <location>
        <begin position="108"/>
        <end position="125"/>
    </location>
</feature>
<feature type="region of interest" description="Disordered" evidence="1">
    <location>
        <begin position="77"/>
        <end position="307"/>
    </location>
</feature>
<feature type="compositionally biased region" description="Acidic residues" evidence="1">
    <location>
        <begin position="264"/>
        <end position="276"/>
    </location>
</feature>
<proteinExistence type="predicted"/>
<evidence type="ECO:0000313" key="2">
    <source>
        <dbReference type="EMBL" id="CAE4602662.1"/>
    </source>
</evidence>
<evidence type="ECO:0000313" key="3">
    <source>
        <dbReference type="EMBL" id="CAE4602663.1"/>
    </source>
</evidence>
<feature type="compositionally biased region" description="Basic residues" evidence="1">
    <location>
        <begin position="279"/>
        <end position="291"/>
    </location>
</feature>
<feature type="compositionally biased region" description="Polar residues" evidence="1">
    <location>
        <begin position="133"/>
        <end position="153"/>
    </location>
</feature>
<dbReference type="EMBL" id="HBNS01015623">
    <property type="protein sequence ID" value="CAE4602662.1"/>
    <property type="molecule type" value="Transcribed_RNA"/>
</dbReference>
<gene>
    <name evidence="2" type="ORF">DBRI00130_LOCUS12539</name>
    <name evidence="3" type="ORF">DBRI00130_LOCUS12540</name>
    <name evidence="4" type="ORF">DBRI00130_LOCUS12541</name>
</gene>
<dbReference type="SUPFAM" id="SSF52540">
    <property type="entry name" value="P-loop containing nucleoside triphosphate hydrolases"/>
    <property type="match status" value="1"/>
</dbReference>
<dbReference type="AlphaFoldDB" id="A0A6V2EAL3"/>
<reference evidence="2" key="1">
    <citation type="submission" date="2021-01" db="EMBL/GenBank/DDBJ databases">
        <authorList>
            <person name="Corre E."/>
            <person name="Pelletier E."/>
            <person name="Niang G."/>
            <person name="Scheremetjew M."/>
            <person name="Finn R."/>
            <person name="Kale V."/>
            <person name="Holt S."/>
            <person name="Cochrane G."/>
            <person name="Meng A."/>
            <person name="Brown T."/>
            <person name="Cohen L."/>
        </authorList>
    </citation>
    <scope>NUCLEOTIDE SEQUENCE</scope>
    <source>
        <strain evidence="2">GSO104</strain>
    </source>
</reference>
<dbReference type="EMBL" id="HBNS01015625">
    <property type="protein sequence ID" value="CAE4602665.1"/>
    <property type="molecule type" value="Transcribed_RNA"/>
</dbReference>
<accession>A0A6V2EAL3</accession>
<feature type="compositionally biased region" description="Polar residues" evidence="1">
    <location>
        <begin position="187"/>
        <end position="206"/>
    </location>
</feature>
<protein>
    <submittedName>
        <fullName evidence="2">Uncharacterized protein</fullName>
    </submittedName>
</protein>
<dbReference type="Gene3D" id="3.40.50.10810">
    <property type="entry name" value="Tandem AAA-ATPase domain"/>
    <property type="match status" value="1"/>
</dbReference>
<feature type="compositionally biased region" description="Basic and acidic residues" evidence="1">
    <location>
        <begin position="169"/>
        <end position="186"/>
    </location>
</feature>
<evidence type="ECO:0000313" key="4">
    <source>
        <dbReference type="EMBL" id="CAE4602665.1"/>
    </source>
</evidence>
<dbReference type="InterPro" id="IPR027417">
    <property type="entry name" value="P-loop_NTPase"/>
</dbReference>